<name>A0AA92SW66_9BACT</name>
<gene>
    <name evidence="1" type="ORF">DXC61_14015</name>
</gene>
<protein>
    <submittedName>
        <fullName evidence="1">Uncharacterized protein</fullName>
    </submittedName>
</protein>
<proteinExistence type="predicted"/>
<evidence type="ECO:0000313" key="1">
    <source>
        <dbReference type="EMBL" id="RGL55246.1"/>
    </source>
</evidence>
<dbReference type="SUPFAM" id="SSF55874">
    <property type="entry name" value="ATPase domain of HSP90 chaperone/DNA topoisomerase II/histidine kinase"/>
    <property type="match status" value="2"/>
</dbReference>
<dbReference type="Proteomes" id="UP000261187">
    <property type="component" value="Unassembled WGS sequence"/>
</dbReference>
<organism evidence="1 2">
    <name type="scientific">Segatella copri</name>
    <dbReference type="NCBI Taxonomy" id="165179"/>
    <lineage>
        <taxon>Bacteria</taxon>
        <taxon>Pseudomonadati</taxon>
        <taxon>Bacteroidota</taxon>
        <taxon>Bacteroidia</taxon>
        <taxon>Bacteroidales</taxon>
        <taxon>Prevotellaceae</taxon>
        <taxon>Segatella</taxon>
    </lineage>
</organism>
<dbReference type="Gene3D" id="3.30.565.10">
    <property type="entry name" value="Histidine kinase-like ATPase, C-terminal domain"/>
    <property type="match status" value="2"/>
</dbReference>
<dbReference type="Pfam" id="PF13589">
    <property type="entry name" value="HATPase_c_3"/>
    <property type="match status" value="1"/>
</dbReference>
<dbReference type="EMBL" id="QSSA01000042">
    <property type="protein sequence ID" value="RGL55246.1"/>
    <property type="molecule type" value="Genomic_DNA"/>
</dbReference>
<reference evidence="1 2" key="1">
    <citation type="submission" date="2018-08" db="EMBL/GenBank/DDBJ databases">
        <title>A genome reference for cultivated species of the human gut microbiota.</title>
        <authorList>
            <person name="Zou Y."/>
            <person name="Xue W."/>
            <person name="Luo G."/>
        </authorList>
    </citation>
    <scope>NUCLEOTIDE SEQUENCE [LARGE SCALE GENOMIC DNA]</scope>
    <source>
        <strain evidence="1 2">TF06-40</strain>
    </source>
</reference>
<sequence>MKNNLKKDYMKKPFKMTARVLAHLGEDLIKDESIALLELVKNSYDAGATKCVVDFNFDIFGSLIEISISDNGSGMSLDTIENIWLVIGTDNKKNRLISHRQGRLPLGEKGIGRLGVHKLGNDIKLYSKHSDENEVYVSIDWSKLAESKDIDDFKIDYGYSSDSHFFDKQTGTKIFVRNLKGEWNRRKLRSVFRDLTTLNSPFSEKSDSFEVVVSSNSNVFSGLPNLEAIKNAGLYYGHCTLEGSIITEFSYEFKPWNVLDKIKSRSLTALDEYEKVLIHNVEVETETGKVVKREKRLDLNEYNIGRVQFDVIMYEKDSSVFSLLNIEKKGLNDYLKENSGIRVYRDNMRVFDYGEPGNDWLSIDKRRLSRSGGSISNSLLLGSVMLDRISSYGLREKTNREGFIEDEAYFAFVDAISYVMDLFIQQRNQDRMNLMSIYKTGKNVTEPVIGDLSEVISIVKEKVPDEKDQHQILTYLYRIESQYNEVRDTLIHSASIGINLGGAIHELEKQMAALKSCAEAGNIFKVKEIIPVLETIIANYSSMMLKSEIQKFNISQIVGKVIEYNRFRFQDHAIRLFSNYKKVDFMAKLSKTETISALTNLVDNSIYWVCRSRIEDRMIYLYVTESFREGFVTVAVCDNGPGFKIAPELAVRAFVSGKPLNAGMGFGLYITHETMKQLNGHMDILSNCDIELPSKIVDKGIDKAIVALSFPKA</sequence>
<dbReference type="InterPro" id="IPR036890">
    <property type="entry name" value="HATPase_C_sf"/>
</dbReference>
<accession>A0AA92SW66</accession>
<evidence type="ECO:0000313" key="2">
    <source>
        <dbReference type="Proteomes" id="UP000261187"/>
    </source>
</evidence>
<dbReference type="AlphaFoldDB" id="A0AA92SW66"/>
<comment type="caution">
    <text evidence="1">The sequence shown here is derived from an EMBL/GenBank/DDBJ whole genome shotgun (WGS) entry which is preliminary data.</text>
</comment>